<evidence type="ECO:0000313" key="3">
    <source>
        <dbReference type="Proteomes" id="UP000477311"/>
    </source>
</evidence>
<keyword evidence="1" id="KW-1133">Transmembrane helix</keyword>
<keyword evidence="3" id="KW-1185">Reference proteome</keyword>
<keyword evidence="1" id="KW-0472">Membrane</keyword>
<comment type="caution">
    <text evidence="2">The sequence shown here is derived from an EMBL/GenBank/DDBJ whole genome shotgun (WGS) entry which is preliminary data.</text>
</comment>
<dbReference type="EMBL" id="JAAKYA010000029">
    <property type="protein sequence ID" value="NGO38737.1"/>
    <property type="molecule type" value="Genomic_DNA"/>
</dbReference>
<keyword evidence="1" id="KW-0812">Transmembrane</keyword>
<dbReference type="Proteomes" id="UP000477311">
    <property type="component" value="Unassembled WGS sequence"/>
</dbReference>
<sequence>MSGKNIFLLVVVVALFGFSLYRVMDWLRPPDIQMVHTIRPNPRYDPARPVRRGGPGRLPYLVTFSLDRTVRLKEVRLVPTAMLATNKYASGLWHLVSDSNSIPVRAIVYGQPIRGMRPHVPGAWADPLEPGAEYTLLLQTDAGSVRYEFRTPSNLPVRR</sequence>
<gene>
    <name evidence="2" type="ORF">G4L39_04925</name>
</gene>
<reference evidence="2 3" key="1">
    <citation type="submission" date="2020-02" db="EMBL/GenBank/DDBJ databases">
        <title>Draft genome sequence of Limisphaera ngatamarikiensis NGM72.4T, a thermophilic Verrucomicrobia grouped in subdivision 3.</title>
        <authorList>
            <person name="Carere C.R."/>
            <person name="Steen J."/>
            <person name="Hugenholtz P."/>
            <person name="Stott M.B."/>
        </authorList>
    </citation>
    <scope>NUCLEOTIDE SEQUENCE [LARGE SCALE GENOMIC DNA]</scope>
    <source>
        <strain evidence="2 3">NGM72.4</strain>
    </source>
</reference>
<name>A0A6M1RMS1_9BACT</name>
<organism evidence="2 3">
    <name type="scientific">Limisphaera ngatamarikiensis</name>
    <dbReference type="NCBI Taxonomy" id="1324935"/>
    <lineage>
        <taxon>Bacteria</taxon>
        <taxon>Pseudomonadati</taxon>
        <taxon>Verrucomicrobiota</taxon>
        <taxon>Verrucomicrobiia</taxon>
        <taxon>Limisphaerales</taxon>
        <taxon>Limisphaeraceae</taxon>
        <taxon>Limisphaera</taxon>
    </lineage>
</organism>
<evidence type="ECO:0000313" key="2">
    <source>
        <dbReference type="EMBL" id="NGO38737.1"/>
    </source>
</evidence>
<accession>A0A6M1RMS1</accession>
<proteinExistence type="predicted"/>
<dbReference type="RefSeq" id="WP_165106366.1">
    <property type="nucleotide sequence ID" value="NZ_JAAKYA010000029.1"/>
</dbReference>
<evidence type="ECO:0000256" key="1">
    <source>
        <dbReference type="SAM" id="Phobius"/>
    </source>
</evidence>
<feature type="transmembrane region" description="Helical" evidence="1">
    <location>
        <begin position="6"/>
        <end position="24"/>
    </location>
</feature>
<protein>
    <submittedName>
        <fullName evidence="2">Uncharacterized protein</fullName>
    </submittedName>
</protein>
<dbReference type="AlphaFoldDB" id="A0A6M1RMS1"/>